<dbReference type="EMBL" id="BGPR01020481">
    <property type="protein sequence ID" value="GBN84767.1"/>
    <property type="molecule type" value="Genomic_DNA"/>
</dbReference>
<evidence type="ECO:0000313" key="1">
    <source>
        <dbReference type="EMBL" id="GBN79505.1"/>
    </source>
</evidence>
<gene>
    <name evidence="2" type="ORF">AVEN_171240_1</name>
    <name evidence="1" type="ORF">AVEN_227251_1</name>
    <name evidence="3" type="ORF">AVEN_58976_1</name>
</gene>
<dbReference type="EMBL" id="BGPR01020487">
    <property type="protein sequence ID" value="GBN84783.1"/>
    <property type="molecule type" value="Genomic_DNA"/>
</dbReference>
<evidence type="ECO:0000313" key="2">
    <source>
        <dbReference type="EMBL" id="GBN84767.1"/>
    </source>
</evidence>
<dbReference type="EMBL" id="BGPR01018571">
    <property type="protein sequence ID" value="GBN79505.1"/>
    <property type="molecule type" value="Genomic_DNA"/>
</dbReference>
<proteinExistence type="predicted"/>
<keyword evidence="4" id="KW-1185">Reference proteome</keyword>
<name>A0A4Y2SAB1_ARAVE</name>
<sequence length="97" mass="11004">MLYSNLSPPDAMEEFISASASNSQSYFFFRRENSRTVKRQKLWDTFSYRVGPPFARQSAATRRGIDSTSRWKSPEEIFIHAASTAVHNYESVAGAGF</sequence>
<organism evidence="3 4">
    <name type="scientific">Araneus ventricosus</name>
    <name type="common">Orbweaver spider</name>
    <name type="synonym">Epeira ventricosa</name>
    <dbReference type="NCBI Taxonomy" id="182803"/>
    <lineage>
        <taxon>Eukaryota</taxon>
        <taxon>Metazoa</taxon>
        <taxon>Ecdysozoa</taxon>
        <taxon>Arthropoda</taxon>
        <taxon>Chelicerata</taxon>
        <taxon>Arachnida</taxon>
        <taxon>Araneae</taxon>
        <taxon>Araneomorphae</taxon>
        <taxon>Entelegynae</taxon>
        <taxon>Araneoidea</taxon>
        <taxon>Araneidae</taxon>
        <taxon>Araneus</taxon>
    </lineage>
</organism>
<dbReference type="Proteomes" id="UP000499080">
    <property type="component" value="Unassembled WGS sequence"/>
</dbReference>
<reference evidence="3 4" key="1">
    <citation type="journal article" date="2019" name="Sci. Rep.">
        <title>Orb-weaving spider Araneus ventricosus genome elucidates the spidroin gene catalogue.</title>
        <authorList>
            <person name="Kono N."/>
            <person name="Nakamura H."/>
            <person name="Ohtoshi R."/>
            <person name="Moran D.A.P."/>
            <person name="Shinohara A."/>
            <person name="Yoshida Y."/>
            <person name="Fujiwara M."/>
            <person name="Mori M."/>
            <person name="Tomita M."/>
            <person name="Arakawa K."/>
        </authorList>
    </citation>
    <scope>NUCLEOTIDE SEQUENCE [LARGE SCALE GENOMIC DNA]</scope>
</reference>
<comment type="caution">
    <text evidence="3">The sequence shown here is derived from an EMBL/GenBank/DDBJ whole genome shotgun (WGS) entry which is preliminary data.</text>
</comment>
<evidence type="ECO:0000313" key="4">
    <source>
        <dbReference type="Proteomes" id="UP000499080"/>
    </source>
</evidence>
<protein>
    <submittedName>
        <fullName evidence="3">Uncharacterized protein</fullName>
    </submittedName>
</protein>
<dbReference type="AlphaFoldDB" id="A0A4Y2SAB1"/>
<accession>A0A4Y2SAB1</accession>
<evidence type="ECO:0000313" key="3">
    <source>
        <dbReference type="EMBL" id="GBN84783.1"/>
    </source>
</evidence>